<protein>
    <submittedName>
        <fullName evidence="2">Uncharacterized protein</fullName>
    </submittedName>
</protein>
<dbReference type="AlphaFoldDB" id="A0A1Y0KZ89"/>
<feature type="transmembrane region" description="Helical" evidence="1">
    <location>
        <begin position="53"/>
        <end position="78"/>
    </location>
</feature>
<keyword evidence="3" id="KW-1185">Reference proteome</keyword>
<dbReference type="OrthoDB" id="387884at2"/>
<reference evidence="2 3" key="1">
    <citation type="submission" date="2017-11" db="EMBL/GenBank/DDBJ databases">
        <title>Complete genome sequence of Spiroplasma clarkii CN-5 (DSM 19994).</title>
        <authorList>
            <person name="Tsai Y.-M."/>
            <person name="Chang A."/>
            <person name="Lo W.-S."/>
            <person name="Kuo C.-H."/>
        </authorList>
    </citation>
    <scope>NUCLEOTIDE SEQUENCE [LARGE SCALE GENOMIC DNA]</scope>
    <source>
        <strain evidence="2 3">CN-5</strain>
    </source>
</reference>
<name>A0A1Y0KZ89_9MOLU</name>
<keyword evidence="1" id="KW-1133">Transmembrane helix</keyword>
<dbReference type="RefSeq" id="WP_100254072.1">
    <property type="nucleotide sequence ID" value="NZ_CP015819.1"/>
</dbReference>
<accession>A0A1Y0KZ89</accession>
<evidence type="ECO:0000313" key="2">
    <source>
        <dbReference type="EMBL" id="ATX70508.1"/>
    </source>
</evidence>
<dbReference type="EMBL" id="CP024870">
    <property type="protein sequence ID" value="ATX70508.1"/>
    <property type="molecule type" value="Genomic_DNA"/>
</dbReference>
<feature type="transmembrane region" description="Helical" evidence="1">
    <location>
        <begin position="174"/>
        <end position="195"/>
    </location>
</feature>
<gene>
    <name evidence="2" type="ORF">SCLAR_v1c01770</name>
</gene>
<keyword evidence="1" id="KW-0812">Transmembrane</keyword>
<evidence type="ECO:0000256" key="1">
    <source>
        <dbReference type="SAM" id="Phobius"/>
    </source>
</evidence>
<keyword evidence="1" id="KW-0472">Membrane</keyword>
<feature type="transmembrane region" description="Helical" evidence="1">
    <location>
        <begin position="99"/>
        <end position="128"/>
    </location>
</feature>
<dbReference type="Proteomes" id="UP000231179">
    <property type="component" value="Chromosome"/>
</dbReference>
<proteinExistence type="predicted"/>
<sequence>MKDLLTISSFNLLRTLKTKAVFIGIPFMIILIFALNVVFATFISGIWGIKLAYTMTIMLSVIYLVFYNVFATGTSYVVDSNTGIQGLMVRRGAYKWIILYTRFFAAKVITFSFIALSFSQFIIFLHVIKPLGYDLYLDGYVYGILALIPFDILFSGFVILVTTMSFRLKAILPLGWIVGIFSSLYWVLSPIFYLFSTLSSFSQGDNLVTYNAMKLIEQEKTNKTNNNFYTLLRKSNIEYLDAIRGLASGGERGLLYLEIKPDSNLARALDLEAEPGLKYFIYPITDFFGSIHSNYPVRYNSFLELATRILEGDDSVVKLAADYVKTFPLFDDSGVTVRLNDQPDSFDDDGRTLVQKIREKLENNLYLKFINAIGFTSTDQNEKATLAKQSWYMNKTTSNYNGEKQFGAVLNEKINMNNTELVKLFPTDTNLEENLNSLKEILQKQFKFGLNIISPRSDSFLSYKQLIKVSSRDDDDEQDREQNFSLSDAGREKIEEIEPEVSKNIEAISRFSNTLPSTVLINGTIGMVMKAPGVTSKNDLEGLEKTIFMMTFNPFTYFFTMTLLSGKEDFYYDDFGISNSILPAGNFATPNIKYKGGNPDSIDHSSGPVKETNIKDLSMEVRSRPVKVQLIYFGFIAVGILLTLLAYLPYSRNIYKKGAE</sequence>
<evidence type="ECO:0000313" key="3">
    <source>
        <dbReference type="Proteomes" id="UP000231179"/>
    </source>
</evidence>
<feature type="transmembrane region" description="Helical" evidence="1">
    <location>
        <begin position="630"/>
        <end position="650"/>
    </location>
</feature>
<feature type="transmembrane region" description="Helical" evidence="1">
    <location>
        <begin position="140"/>
        <end position="162"/>
    </location>
</feature>
<organism evidence="2 3">
    <name type="scientific">Spiroplasma clarkii</name>
    <dbReference type="NCBI Taxonomy" id="2139"/>
    <lineage>
        <taxon>Bacteria</taxon>
        <taxon>Bacillati</taxon>
        <taxon>Mycoplasmatota</taxon>
        <taxon>Mollicutes</taxon>
        <taxon>Entomoplasmatales</taxon>
        <taxon>Spiroplasmataceae</taxon>
        <taxon>Spiroplasma</taxon>
    </lineage>
</organism>
<dbReference type="KEGG" id="scla:SCLARK_00318"/>
<feature type="transmembrane region" description="Helical" evidence="1">
    <location>
        <begin position="21"/>
        <end position="47"/>
    </location>
</feature>